<dbReference type="EMBL" id="NMQE01000687">
    <property type="protein sequence ID" value="PMB18505.1"/>
    <property type="molecule type" value="Genomic_DNA"/>
</dbReference>
<feature type="transmembrane region" description="Helical" evidence="6">
    <location>
        <begin position="122"/>
        <end position="144"/>
    </location>
</feature>
<evidence type="ECO:0000259" key="7">
    <source>
        <dbReference type="PROSITE" id="PS50850"/>
    </source>
</evidence>
<feature type="transmembrane region" description="Helical" evidence="6">
    <location>
        <begin position="24"/>
        <end position="40"/>
    </location>
</feature>
<dbReference type="CDD" id="cd17321">
    <property type="entry name" value="MFS_MMR_MDR_like"/>
    <property type="match status" value="1"/>
</dbReference>
<dbReference type="InterPro" id="IPR036259">
    <property type="entry name" value="MFS_trans_sf"/>
</dbReference>
<dbReference type="SUPFAM" id="SSF103473">
    <property type="entry name" value="MFS general substrate transporter"/>
    <property type="match status" value="1"/>
</dbReference>
<organism evidence="8 9">
    <name type="scientific">Fischerella thermalis CCMEE 5318</name>
    <dbReference type="NCBI Taxonomy" id="2019666"/>
    <lineage>
        <taxon>Bacteria</taxon>
        <taxon>Bacillati</taxon>
        <taxon>Cyanobacteriota</taxon>
        <taxon>Cyanophyceae</taxon>
        <taxon>Nostocales</taxon>
        <taxon>Hapalosiphonaceae</taxon>
        <taxon>Fischerella</taxon>
    </lineage>
</organism>
<feature type="transmembrane region" description="Helical" evidence="6">
    <location>
        <begin position="93"/>
        <end position="116"/>
    </location>
</feature>
<proteinExistence type="predicted"/>
<dbReference type="GO" id="GO:0022857">
    <property type="term" value="F:transmembrane transporter activity"/>
    <property type="evidence" value="ECO:0007669"/>
    <property type="project" value="InterPro"/>
</dbReference>
<dbReference type="PROSITE" id="PS50850">
    <property type="entry name" value="MFS"/>
    <property type="match status" value="1"/>
</dbReference>
<evidence type="ECO:0000256" key="6">
    <source>
        <dbReference type="SAM" id="Phobius"/>
    </source>
</evidence>
<feature type="transmembrane region" description="Helical" evidence="6">
    <location>
        <begin position="151"/>
        <end position="175"/>
    </location>
</feature>
<accession>A0A2N6L8K2</accession>
<protein>
    <submittedName>
        <fullName evidence="8">MFS transporter</fullName>
    </submittedName>
</protein>
<evidence type="ECO:0000313" key="9">
    <source>
        <dbReference type="Proteomes" id="UP000235081"/>
    </source>
</evidence>
<evidence type="ECO:0000256" key="3">
    <source>
        <dbReference type="ARBA" id="ARBA00022692"/>
    </source>
</evidence>
<dbReference type="Gene3D" id="1.20.1720.10">
    <property type="entry name" value="Multidrug resistance protein D"/>
    <property type="match status" value="1"/>
</dbReference>
<dbReference type="Pfam" id="PF07690">
    <property type="entry name" value="MFS_1"/>
    <property type="match status" value="1"/>
</dbReference>
<keyword evidence="4 6" id="KW-1133">Transmembrane helix</keyword>
<dbReference type="Proteomes" id="UP000235081">
    <property type="component" value="Unassembled WGS sequence"/>
</dbReference>
<evidence type="ECO:0000256" key="5">
    <source>
        <dbReference type="ARBA" id="ARBA00023136"/>
    </source>
</evidence>
<feature type="domain" description="Major facilitator superfamily (MFS) profile" evidence="7">
    <location>
        <begin position="27"/>
        <end position="191"/>
    </location>
</feature>
<dbReference type="GO" id="GO:0005886">
    <property type="term" value="C:plasma membrane"/>
    <property type="evidence" value="ECO:0007669"/>
    <property type="project" value="UniProtKB-SubCell"/>
</dbReference>
<name>A0A2N6L8K2_9CYAN</name>
<evidence type="ECO:0000313" key="8">
    <source>
        <dbReference type="EMBL" id="PMB18505.1"/>
    </source>
</evidence>
<evidence type="ECO:0000256" key="4">
    <source>
        <dbReference type="ARBA" id="ARBA00022989"/>
    </source>
</evidence>
<feature type="non-terminal residue" evidence="8">
    <location>
        <position position="191"/>
    </location>
</feature>
<dbReference type="PANTHER" id="PTHR42718:SF9">
    <property type="entry name" value="MAJOR FACILITATOR SUPERFAMILY MULTIDRUG TRANSPORTER MFSC"/>
    <property type="match status" value="1"/>
</dbReference>
<sequence>MAIPLNSELVPQKFSDSERSPSQIWLPLLSIALGLIMFTLDSSTVNIALPTITKAFNTHLAVSQWVIISYLIVVTTLIFSAARLGNMLGRRKLFQTGLILFTISSLLCGLAPGIIWLIGFRVLQGCGAVLIVGLGMAIITDLFAHSPQYGLALNLAVMTLSVTSVLSPAIGGLLVTLGDWRAIFLINLPIG</sequence>
<gene>
    <name evidence="8" type="ORF">CEN46_20960</name>
</gene>
<dbReference type="InterPro" id="IPR011701">
    <property type="entry name" value="MFS"/>
</dbReference>
<dbReference type="InterPro" id="IPR020846">
    <property type="entry name" value="MFS_dom"/>
</dbReference>
<comment type="subcellular location">
    <subcellularLocation>
        <location evidence="1">Cell membrane</location>
        <topology evidence="1">Multi-pass membrane protein</topology>
    </subcellularLocation>
</comment>
<reference evidence="8 9" key="1">
    <citation type="submission" date="2017-07" db="EMBL/GenBank/DDBJ databases">
        <title>Genomes of Fischerella (Mastigocladus) sp. strains.</title>
        <authorList>
            <person name="Miller S.R."/>
        </authorList>
    </citation>
    <scope>NUCLEOTIDE SEQUENCE [LARGE SCALE GENOMIC DNA]</scope>
    <source>
        <strain evidence="8 9">CCMEE 5318</strain>
    </source>
</reference>
<feature type="transmembrane region" description="Helical" evidence="6">
    <location>
        <begin position="60"/>
        <end position="81"/>
    </location>
</feature>
<keyword evidence="5 6" id="KW-0472">Membrane</keyword>
<keyword evidence="3 6" id="KW-0812">Transmembrane</keyword>
<dbReference type="AlphaFoldDB" id="A0A2N6L8K2"/>
<comment type="caution">
    <text evidence="8">The sequence shown here is derived from an EMBL/GenBank/DDBJ whole genome shotgun (WGS) entry which is preliminary data.</text>
</comment>
<dbReference type="PANTHER" id="PTHR42718">
    <property type="entry name" value="MAJOR FACILITATOR SUPERFAMILY MULTIDRUG TRANSPORTER MFSC"/>
    <property type="match status" value="1"/>
</dbReference>
<keyword evidence="2" id="KW-0813">Transport</keyword>
<evidence type="ECO:0000256" key="1">
    <source>
        <dbReference type="ARBA" id="ARBA00004651"/>
    </source>
</evidence>
<evidence type="ECO:0000256" key="2">
    <source>
        <dbReference type="ARBA" id="ARBA00022448"/>
    </source>
</evidence>